<dbReference type="GO" id="GO:0005654">
    <property type="term" value="C:nucleoplasm"/>
    <property type="evidence" value="ECO:0007669"/>
    <property type="project" value="TreeGrafter"/>
</dbReference>
<sequence>MNYYYNNFVSSVRRTWNFWSLLQPQKVSRNVRGTMSSQEIDHDDVPMPLLQKFKSSGNPLFVVRKNREEYVHKTLEEKAKEARWKRSAITSLDDIPTWPNYATQNELERQPAKKSKGLSLGSKLSIWQGDITKLDVDAIVNAANRSLLGGGGVDGAIHRMAGNKLLQECKILDGCETGDAKISGGYLLPARYVIHTVGPIVRSCGRGGVPKESRQLLESCYRTCLEKAQRHNNKQRHRLEEQAELKKAAEAAAAESREQQREESLVVQEGQEVAKPETKDAKQETKDAKQEMEDAKQETKDAKQETKDAKQEMEDAKQEMEDAERSMEGGTHLKEDAGGSISDDTDGRKVRKHGKHEQKDDGKGDIEDGNGTNSKETETATETKLEPCPGGDKEQSDVSRGESQSDIRSTGEPKAEKLPKKESQSDTRSKGESKTETHLKKEAAIVKPEPFIRSIAFPCISTGIFGYPQEDAASVVLQTVRTWLENNEKCDIERIVFCLFLDGDVEIYEEQLPTYFPLNDQSEPCESRETEKSQETQV</sequence>
<organism evidence="3 4">
    <name type="scientific">Patiria miniata</name>
    <name type="common">Bat star</name>
    <name type="synonym">Asterina miniata</name>
    <dbReference type="NCBI Taxonomy" id="46514"/>
    <lineage>
        <taxon>Eukaryota</taxon>
        <taxon>Metazoa</taxon>
        <taxon>Echinodermata</taxon>
        <taxon>Eleutherozoa</taxon>
        <taxon>Asterozoa</taxon>
        <taxon>Asteroidea</taxon>
        <taxon>Valvatacea</taxon>
        <taxon>Valvatida</taxon>
        <taxon>Asterinidae</taxon>
        <taxon>Patiria</taxon>
    </lineage>
</organism>
<dbReference type="InterPro" id="IPR002589">
    <property type="entry name" value="Macro_dom"/>
</dbReference>
<accession>A0A914BBD6</accession>
<reference evidence="3" key="1">
    <citation type="submission" date="2022-11" db="UniProtKB">
        <authorList>
            <consortium name="EnsemblMetazoa"/>
        </authorList>
    </citation>
    <scope>IDENTIFICATION</scope>
</reference>
<dbReference type="GO" id="GO:0006974">
    <property type="term" value="P:DNA damage response"/>
    <property type="evidence" value="ECO:0007669"/>
    <property type="project" value="TreeGrafter"/>
</dbReference>
<dbReference type="Pfam" id="PF01661">
    <property type="entry name" value="Macro"/>
    <property type="match status" value="2"/>
</dbReference>
<feature type="compositionally biased region" description="Basic and acidic residues" evidence="1">
    <location>
        <begin position="238"/>
        <end position="264"/>
    </location>
</feature>
<evidence type="ECO:0000256" key="1">
    <source>
        <dbReference type="SAM" id="MobiDB-lite"/>
    </source>
</evidence>
<dbReference type="GO" id="GO:0140293">
    <property type="term" value="F:ADP-ribosylglutamate hydrolase activity"/>
    <property type="evidence" value="ECO:0007669"/>
    <property type="project" value="TreeGrafter"/>
</dbReference>
<feature type="compositionally biased region" description="Basic and acidic residues" evidence="1">
    <location>
        <begin position="272"/>
        <end position="337"/>
    </location>
</feature>
<feature type="compositionally biased region" description="Basic and acidic residues" evidence="1">
    <location>
        <begin position="357"/>
        <end position="366"/>
    </location>
</feature>
<evidence type="ECO:0000313" key="3">
    <source>
        <dbReference type="EnsemblMetazoa" id="XP_038073361.1"/>
    </source>
</evidence>
<dbReference type="EnsemblMetazoa" id="XM_038217433.1">
    <property type="protein sequence ID" value="XP_038073361.1"/>
    <property type="gene ID" value="LOC119741612"/>
</dbReference>
<feature type="region of interest" description="Disordered" evidence="1">
    <location>
        <begin position="228"/>
        <end position="441"/>
    </location>
</feature>
<dbReference type="SMART" id="SM00506">
    <property type="entry name" value="A1pp"/>
    <property type="match status" value="1"/>
</dbReference>
<feature type="region of interest" description="Disordered" evidence="1">
    <location>
        <begin position="518"/>
        <end position="538"/>
    </location>
</feature>
<dbReference type="OrthoDB" id="6133115at2759"/>
<feature type="compositionally biased region" description="Basic and acidic residues" evidence="1">
    <location>
        <begin position="525"/>
        <end position="538"/>
    </location>
</feature>
<dbReference type="InterPro" id="IPR043472">
    <property type="entry name" value="Macro_dom-like"/>
</dbReference>
<feature type="domain" description="Macro" evidence="2">
    <location>
        <begin position="111"/>
        <end position="516"/>
    </location>
</feature>
<dbReference type="PANTHER" id="PTHR11106">
    <property type="entry name" value="GANGLIOSIDE INDUCED DIFFERENTIATION ASSOCIATED PROTEIN 2-RELATED"/>
    <property type="match status" value="1"/>
</dbReference>
<dbReference type="RefSeq" id="XP_038073361.1">
    <property type="nucleotide sequence ID" value="XM_038217433.1"/>
</dbReference>
<evidence type="ECO:0000259" key="2">
    <source>
        <dbReference type="PROSITE" id="PS51154"/>
    </source>
</evidence>
<dbReference type="PROSITE" id="PS51154">
    <property type="entry name" value="MACRO"/>
    <property type="match status" value="1"/>
</dbReference>
<dbReference type="Gene3D" id="3.40.220.10">
    <property type="entry name" value="Leucine Aminopeptidase, subunit E, domain 1"/>
    <property type="match status" value="2"/>
</dbReference>
<proteinExistence type="predicted"/>
<name>A0A914BBD6_PATMI</name>
<dbReference type="GO" id="GO:0140291">
    <property type="term" value="P:peptidyl-glutamate ADP-deribosylation"/>
    <property type="evidence" value="ECO:0007669"/>
    <property type="project" value="TreeGrafter"/>
</dbReference>
<dbReference type="GO" id="GO:0042278">
    <property type="term" value="P:purine nucleoside metabolic process"/>
    <property type="evidence" value="ECO:0007669"/>
    <property type="project" value="TreeGrafter"/>
</dbReference>
<feature type="compositionally biased region" description="Basic and acidic residues" evidence="1">
    <location>
        <begin position="375"/>
        <end position="441"/>
    </location>
</feature>
<dbReference type="GeneID" id="119741612"/>
<evidence type="ECO:0000313" key="4">
    <source>
        <dbReference type="Proteomes" id="UP000887568"/>
    </source>
</evidence>
<protein>
    <recommendedName>
        <fullName evidence="2">Macro domain-containing protein</fullName>
    </recommendedName>
</protein>
<dbReference type="OMA" id="CKKLAGC"/>
<dbReference type="AlphaFoldDB" id="A0A914BBD6"/>
<dbReference type="Proteomes" id="UP000887568">
    <property type="component" value="Unplaced"/>
</dbReference>
<dbReference type="PANTHER" id="PTHR11106:SF27">
    <property type="entry name" value="MACRO DOMAIN-CONTAINING PROTEIN"/>
    <property type="match status" value="1"/>
</dbReference>
<keyword evidence="4" id="KW-1185">Reference proteome</keyword>
<dbReference type="SUPFAM" id="SSF52949">
    <property type="entry name" value="Macro domain-like"/>
    <property type="match status" value="2"/>
</dbReference>